<gene>
    <name evidence="3" type="ORF">G3R41_07690</name>
    <name evidence="2" type="ORF">GCU67_07690</name>
</gene>
<name>A0A6P0ESH0_9ACTN</name>
<evidence type="ECO:0000313" key="2">
    <source>
        <dbReference type="EMBL" id="NEK94057.1"/>
    </source>
</evidence>
<reference evidence="2 4" key="1">
    <citation type="submission" date="2020-01" db="EMBL/GenBank/DDBJ databases">
        <title>the WGS Modestobacter muralis CPCC 204518.</title>
        <authorList>
            <person name="Jiang Z."/>
        </authorList>
    </citation>
    <scope>NUCLEOTIDE SEQUENCE [LARGE SCALE GENOMIC DNA]</scope>
    <source>
        <strain evidence="2 4">DSM 100205</strain>
    </source>
</reference>
<organism evidence="2 4">
    <name type="scientific">Modestobacter muralis</name>
    <dbReference type="NCBI Taxonomy" id="1608614"/>
    <lineage>
        <taxon>Bacteria</taxon>
        <taxon>Bacillati</taxon>
        <taxon>Actinomycetota</taxon>
        <taxon>Actinomycetes</taxon>
        <taxon>Geodermatophilales</taxon>
        <taxon>Geodermatophilaceae</taxon>
        <taxon>Modestobacter</taxon>
    </lineage>
</organism>
<evidence type="ECO:0000313" key="5">
    <source>
        <dbReference type="Proteomes" id="UP000471152"/>
    </source>
</evidence>
<accession>A0A6P0ESH0</accession>
<feature type="region of interest" description="Disordered" evidence="1">
    <location>
        <begin position="30"/>
        <end position="92"/>
    </location>
</feature>
<proteinExistence type="predicted"/>
<sequence length="136" mass="14102">MLIDCDTCTVRGHGCDDCVVTVLLGAPPGWRGSDPTVVPLTRRRPGVEAPQPAVAAGQSDAGQPWGGSMGAVAAGDAPGRPDAGGDARVDASADDPWSLVELDEVEQEAVRALAEFGLVPPLRHQDAFIQGRRHVS</sequence>
<evidence type="ECO:0000256" key="1">
    <source>
        <dbReference type="SAM" id="MobiDB-lite"/>
    </source>
</evidence>
<protein>
    <submittedName>
        <fullName evidence="2">Uncharacterized protein</fullName>
    </submittedName>
</protein>
<evidence type="ECO:0000313" key="3">
    <source>
        <dbReference type="EMBL" id="NEN50824.1"/>
    </source>
</evidence>
<dbReference type="Proteomes" id="UP000468828">
    <property type="component" value="Unassembled WGS sequence"/>
</dbReference>
<dbReference type="EMBL" id="JAAGWB010000015">
    <property type="protein sequence ID" value="NEN50824.1"/>
    <property type="molecule type" value="Genomic_DNA"/>
</dbReference>
<dbReference type="EMBL" id="JAAGWH010000015">
    <property type="protein sequence ID" value="NEK94057.1"/>
    <property type="molecule type" value="Genomic_DNA"/>
</dbReference>
<dbReference type="Proteomes" id="UP000471152">
    <property type="component" value="Unassembled WGS sequence"/>
</dbReference>
<keyword evidence="4" id="KW-1185">Reference proteome</keyword>
<dbReference type="RefSeq" id="WP_163610507.1">
    <property type="nucleotide sequence ID" value="NZ_JAAGWB010000015.1"/>
</dbReference>
<feature type="compositionally biased region" description="Low complexity" evidence="1">
    <location>
        <begin position="70"/>
        <end position="82"/>
    </location>
</feature>
<dbReference type="AlphaFoldDB" id="A0A6P0ESH0"/>
<comment type="caution">
    <text evidence="2">The sequence shown here is derived from an EMBL/GenBank/DDBJ whole genome shotgun (WGS) entry which is preliminary data.</text>
</comment>
<reference evidence="3 5" key="2">
    <citation type="submission" date="2020-02" db="EMBL/GenBank/DDBJ databases">
        <title>The WGS of Modestobacter muralis DSM 100205.</title>
        <authorList>
            <person name="Jiang Z."/>
        </authorList>
    </citation>
    <scope>NUCLEOTIDE SEQUENCE [LARGE SCALE GENOMIC DNA]</scope>
    <source>
        <strain evidence="3 5">DSM 100205</strain>
    </source>
</reference>
<evidence type="ECO:0000313" key="4">
    <source>
        <dbReference type="Proteomes" id="UP000468828"/>
    </source>
</evidence>